<evidence type="ECO:0000313" key="3">
    <source>
        <dbReference type="EMBL" id="CAK0845752.1"/>
    </source>
</evidence>
<gene>
    <name evidence="3" type="ORF">PCOR1329_LOCUS39446</name>
</gene>
<dbReference type="InterPro" id="IPR000719">
    <property type="entry name" value="Prot_kinase_dom"/>
</dbReference>
<feature type="non-terminal residue" evidence="3">
    <location>
        <position position="309"/>
    </location>
</feature>
<dbReference type="Proteomes" id="UP001189429">
    <property type="component" value="Unassembled WGS sequence"/>
</dbReference>
<feature type="compositionally biased region" description="Basic and acidic residues" evidence="1">
    <location>
        <begin position="260"/>
        <end position="275"/>
    </location>
</feature>
<dbReference type="Gene3D" id="1.10.510.10">
    <property type="entry name" value="Transferase(Phosphotransferase) domain 1"/>
    <property type="match status" value="1"/>
</dbReference>
<dbReference type="InterPro" id="IPR001245">
    <property type="entry name" value="Ser-Thr/Tyr_kinase_cat_dom"/>
</dbReference>
<sequence>MGRRPRRAPGLSASRFAPDCAADWGDLSWKTSDKASSSGAQPSPGSAGTDDWECDDSGGDIGEVLASPHRPASVASQAPVGQDPSSSSRLRISRSKRWWAWAAPQRSSKLTGAARWSPRRRVMRDTSDIGHSERVAFHREVNVLAKAQHPNLVRLLCVCFRARPWRIVTEFCAGGNVFQLLHVDNVDLTWGQRVKMLTDVAAGMDSDYLHWFPPPIIHRDLKSLNLLLTEAVRSPEDPVTVKVSDFGLARTKPADSGQCRTDDPMRGHTELDGARGPHGALLRREGRRVLIRHGAVRDYQFRDPLRRRG</sequence>
<name>A0ABN9TKJ2_9DINO</name>
<evidence type="ECO:0000259" key="2">
    <source>
        <dbReference type="PROSITE" id="PS50011"/>
    </source>
</evidence>
<dbReference type="Pfam" id="PF07714">
    <property type="entry name" value="PK_Tyr_Ser-Thr"/>
    <property type="match status" value="1"/>
</dbReference>
<feature type="compositionally biased region" description="Low complexity" evidence="1">
    <location>
        <begin position="35"/>
        <end position="48"/>
    </location>
</feature>
<feature type="region of interest" description="Disordered" evidence="1">
    <location>
        <begin position="27"/>
        <end position="89"/>
    </location>
</feature>
<dbReference type="PROSITE" id="PS00108">
    <property type="entry name" value="PROTEIN_KINASE_ST"/>
    <property type="match status" value="1"/>
</dbReference>
<proteinExistence type="predicted"/>
<dbReference type="InterPro" id="IPR011009">
    <property type="entry name" value="Kinase-like_dom_sf"/>
</dbReference>
<dbReference type="InterPro" id="IPR008271">
    <property type="entry name" value="Ser/Thr_kinase_AS"/>
</dbReference>
<dbReference type="SUPFAM" id="SSF56112">
    <property type="entry name" value="Protein kinase-like (PK-like)"/>
    <property type="match status" value="1"/>
</dbReference>
<organism evidence="3 4">
    <name type="scientific">Prorocentrum cordatum</name>
    <dbReference type="NCBI Taxonomy" id="2364126"/>
    <lineage>
        <taxon>Eukaryota</taxon>
        <taxon>Sar</taxon>
        <taxon>Alveolata</taxon>
        <taxon>Dinophyceae</taxon>
        <taxon>Prorocentrales</taxon>
        <taxon>Prorocentraceae</taxon>
        <taxon>Prorocentrum</taxon>
    </lineage>
</organism>
<dbReference type="PROSITE" id="PS50011">
    <property type="entry name" value="PROTEIN_KINASE_DOM"/>
    <property type="match status" value="1"/>
</dbReference>
<feature type="domain" description="Protein kinase" evidence="2">
    <location>
        <begin position="74"/>
        <end position="309"/>
    </location>
</feature>
<evidence type="ECO:0000313" key="4">
    <source>
        <dbReference type="Proteomes" id="UP001189429"/>
    </source>
</evidence>
<dbReference type="SMART" id="SM00220">
    <property type="entry name" value="S_TKc"/>
    <property type="match status" value="1"/>
</dbReference>
<reference evidence="3" key="1">
    <citation type="submission" date="2023-10" db="EMBL/GenBank/DDBJ databases">
        <authorList>
            <person name="Chen Y."/>
            <person name="Shah S."/>
            <person name="Dougan E. K."/>
            <person name="Thang M."/>
            <person name="Chan C."/>
        </authorList>
    </citation>
    <scope>NUCLEOTIDE SEQUENCE [LARGE SCALE GENOMIC DNA]</scope>
</reference>
<dbReference type="InterPro" id="IPR051681">
    <property type="entry name" value="Ser/Thr_Kinases-Pseudokinases"/>
</dbReference>
<evidence type="ECO:0000256" key="1">
    <source>
        <dbReference type="SAM" id="MobiDB-lite"/>
    </source>
</evidence>
<protein>
    <recommendedName>
        <fullName evidence="2">Protein kinase domain-containing protein</fullName>
    </recommendedName>
</protein>
<dbReference type="EMBL" id="CAUYUJ010014762">
    <property type="protein sequence ID" value="CAK0845752.1"/>
    <property type="molecule type" value="Genomic_DNA"/>
</dbReference>
<feature type="region of interest" description="Disordered" evidence="1">
    <location>
        <begin position="252"/>
        <end position="278"/>
    </location>
</feature>
<keyword evidence="4" id="KW-1185">Reference proteome</keyword>
<dbReference type="PANTHER" id="PTHR44329">
    <property type="entry name" value="SERINE/THREONINE-PROTEIN KINASE TNNI3K-RELATED"/>
    <property type="match status" value="1"/>
</dbReference>
<comment type="caution">
    <text evidence="3">The sequence shown here is derived from an EMBL/GenBank/DDBJ whole genome shotgun (WGS) entry which is preliminary data.</text>
</comment>
<dbReference type="PANTHER" id="PTHR44329:SF289">
    <property type="entry name" value="SERINE_THREONINE-PROTEIN KINASE VIK"/>
    <property type="match status" value="1"/>
</dbReference>
<accession>A0ABN9TKJ2</accession>